<gene>
    <name evidence="1" type="ORF">BN2475_630050</name>
</gene>
<protein>
    <submittedName>
        <fullName evidence="1">Uncharacterized protein</fullName>
    </submittedName>
</protein>
<name>A0A1N7SFP9_9BURK</name>
<dbReference type="AlphaFoldDB" id="A0A1N7SFP9"/>
<keyword evidence="2" id="KW-1185">Reference proteome</keyword>
<evidence type="ECO:0000313" key="2">
    <source>
        <dbReference type="Proteomes" id="UP000187012"/>
    </source>
</evidence>
<evidence type="ECO:0000313" key="1">
    <source>
        <dbReference type="EMBL" id="SIT46207.1"/>
    </source>
</evidence>
<dbReference type="EMBL" id="CYGX02000063">
    <property type="protein sequence ID" value="SIT46207.1"/>
    <property type="molecule type" value="Genomic_DNA"/>
</dbReference>
<reference evidence="1 2" key="1">
    <citation type="submission" date="2016-12" db="EMBL/GenBank/DDBJ databases">
        <authorList>
            <person name="Song W.-J."/>
            <person name="Kurnit D.M."/>
        </authorList>
    </citation>
    <scope>NUCLEOTIDE SEQUENCE [LARGE SCALE GENOMIC DNA]</scope>
    <source>
        <strain evidence="1 2">STM7296</strain>
    </source>
</reference>
<accession>A0A1N7SFP9</accession>
<sequence>MVAKPRSLLKTKVDDDRLDLNPGLLRDITSGCSRLRRFGINGQQRRGGIHRRLAEVAAVEEVMFAYRWYSIEPVGTEYKVKCFEYRRFPGVVVSNNNTVFGQKQCRVLYAPKVVDAKADYAHGQTWLGEHTCCGIAYRKASCVDSLSVVWQL</sequence>
<dbReference type="STRING" id="1247936.BN2475_630050"/>
<organism evidence="1 2">
    <name type="scientific">Paraburkholderia ribeironis</name>
    <dbReference type="NCBI Taxonomy" id="1247936"/>
    <lineage>
        <taxon>Bacteria</taxon>
        <taxon>Pseudomonadati</taxon>
        <taxon>Pseudomonadota</taxon>
        <taxon>Betaproteobacteria</taxon>
        <taxon>Burkholderiales</taxon>
        <taxon>Burkholderiaceae</taxon>
        <taxon>Paraburkholderia</taxon>
    </lineage>
</organism>
<proteinExistence type="predicted"/>
<dbReference type="Proteomes" id="UP000187012">
    <property type="component" value="Unassembled WGS sequence"/>
</dbReference>